<gene>
    <name evidence="1" type="ORF">NQ176_g6613</name>
</gene>
<protein>
    <submittedName>
        <fullName evidence="1">Uncharacterized protein</fullName>
    </submittedName>
</protein>
<dbReference type="EMBL" id="JANJQO010000976">
    <property type="protein sequence ID" value="KAJ2973427.1"/>
    <property type="molecule type" value="Genomic_DNA"/>
</dbReference>
<keyword evidence="2" id="KW-1185">Reference proteome</keyword>
<accession>A0ACC1N3E0</accession>
<name>A0ACC1N3E0_9HYPO</name>
<comment type="caution">
    <text evidence="1">The sequence shown here is derived from an EMBL/GenBank/DDBJ whole genome shotgun (WGS) entry which is preliminary data.</text>
</comment>
<dbReference type="Proteomes" id="UP001143910">
    <property type="component" value="Unassembled WGS sequence"/>
</dbReference>
<sequence>MNWSNGQLARHSRKRYNTDSTKQKQYFAQAKRRQVTETRRSGYDAASFVPSYLQDTNTESSNESDNIVHSKEPKRRLLTLNEPSQSTLAVADHAKDDSDIQKPKRITIDDIQRDVSIEAKRRKLLQQSDWSGVELQKPVIIKYPETSRSVTRARQRAAPRPMISYSPGAMKSYNQIPKEAFIKIASQEYHYSPGNNSIRTRHSRTKHASLATPVLSQGRYDDRSSSASRSFSSFVAQSPCLRRTLEAAKGKEQQESQLQSIPSTSPSTLDEVSLKTITRTQILHQPQPIRKLLPSIYKQLSESGRDGHVALTSEPEVTEQMRRTIPGSVDIPGRRLSDSAVAETIMESISSKISESPIHENSFNLPHRQSLLGTDKALQPVQGESPRSTAATYNEELQMPICSIPSSITTPDIYKFVNAKFPDNRPLASPYIRPAPEPGLAVEDENIMWKRFLFGPANPGVSESAENCNSEMPPDKETGSRHRLSDEMSASERPPPTRMATLEENASPEPSRERQHQSSTPTPPSMAFSTKGPSFPSLICPSTGNRKPQKALRKKKQ</sequence>
<proteinExistence type="predicted"/>
<evidence type="ECO:0000313" key="2">
    <source>
        <dbReference type="Proteomes" id="UP001143910"/>
    </source>
</evidence>
<organism evidence="1 2">
    <name type="scientific">Zarea fungicola</name>
    <dbReference type="NCBI Taxonomy" id="93591"/>
    <lineage>
        <taxon>Eukaryota</taxon>
        <taxon>Fungi</taxon>
        <taxon>Dikarya</taxon>
        <taxon>Ascomycota</taxon>
        <taxon>Pezizomycotina</taxon>
        <taxon>Sordariomycetes</taxon>
        <taxon>Hypocreomycetidae</taxon>
        <taxon>Hypocreales</taxon>
        <taxon>Cordycipitaceae</taxon>
        <taxon>Zarea</taxon>
    </lineage>
</organism>
<evidence type="ECO:0000313" key="1">
    <source>
        <dbReference type="EMBL" id="KAJ2973427.1"/>
    </source>
</evidence>
<reference evidence="1" key="1">
    <citation type="submission" date="2022-08" db="EMBL/GenBank/DDBJ databases">
        <title>Genome Sequence of Lecanicillium fungicola.</title>
        <authorList>
            <person name="Buettner E."/>
        </authorList>
    </citation>
    <scope>NUCLEOTIDE SEQUENCE</scope>
    <source>
        <strain evidence="1">Babe33</strain>
    </source>
</reference>